<name>A0A5D4QRX2_9BACI</name>
<protein>
    <submittedName>
        <fullName evidence="1">Uncharacterized protein</fullName>
    </submittedName>
</protein>
<accession>A0A5D4QRX2</accession>
<proteinExistence type="predicted"/>
<comment type="caution">
    <text evidence="1">The sequence shown here is derived from an EMBL/GenBank/DDBJ whole genome shotgun (WGS) entry which is preliminary data.</text>
</comment>
<gene>
    <name evidence="1" type="ORF">FZD51_24695</name>
</gene>
<dbReference type="Proteomes" id="UP000322139">
    <property type="component" value="Unassembled WGS sequence"/>
</dbReference>
<evidence type="ECO:0000313" key="2">
    <source>
        <dbReference type="Proteomes" id="UP000322139"/>
    </source>
</evidence>
<organism evidence="1 2">
    <name type="scientific">Bacillus infantis</name>
    <dbReference type="NCBI Taxonomy" id="324767"/>
    <lineage>
        <taxon>Bacteria</taxon>
        <taxon>Bacillati</taxon>
        <taxon>Bacillota</taxon>
        <taxon>Bacilli</taxon>
        <taxon>Bacillales</taxon>
        <taxon>Bacillaceae</taxon>
        <taxon>Bacillus</taxon>
    </lineage>
</organism>
<evidence type="ECO:0000313" key="1">
    <source>
        <dbReference type="EMBL" id="TYS40754.1"/>
    </source>
</evidence>
<dbReference type="EMBL" id="VTER01000021">
    <property type="protein sequence ID" value="TYS40754.1"/>
    <property type="molecule type" value="Genomic_DNA"/>
</dbReference>
<sequence>MPALRKDDVMNEIDKLEQFMKSLPEEEKNAFATNIKSIKGMIKDLLYQEEESLYYGIANKSLEEDWDNEKDDAYNDL</sequence>
<dbReference type="RefSeq" id="WP_148977101.1">
    <property type="nucleotide sequence ID" value="NZ_VTER01000021.1"/>
</dbReference>
<dbReference type="AlphaFoldDB" id="A0A5D4QRX2"/>
<reference evidence="1 2" key="1">
    <citation type="submission" date="2019-08" db="EMBL/GenBank/DDBJ databases">
        <title>Bacillus genomes from the desert of Cuatro Cienegas, Coahuila.</title>
        <authorList>
            <person name="Olmedo-Alvarez G."/>
        </authorList>
    </citation>
    <scope>NUCLEOTIDE SEQUENCE [LARGE SCALE GENOMIC DNA]</scope>
    <source>
        <strain evidence="1 2">CH446_14T</strain>
    </source>
</reference>